<protein>
    <recommendedName>
        <fullName evidence="1">Ricin B lectin domain-containing protein</fullName>
    </recommendedName>
</protein>
<accession>A0ABR0SIU0</accession>
<evidence type="ECO:0000259" key="1">
    <source>
        <dbReference type="SMART" id="SM00458"/>
    </source>
</evidence>
<evidence type="ECO:0000313" key="3">
    <source>
        <dbReference type="Proteomes" id="UP001338125"/>
    </source>
</evidence>
<dbReference type="InterPro" id="IPR000772">
    <property type="entry name" value="Ricin_B_lectin"/>
</dbReference>
<comment type="caution">
    <text evidence="2">The sequence shown here is derived from an EMBL/GenBank/DDBJ whole genome shotgun (WGS) entry which is preliminary data.</text>
</comment>
<keyword evidence="3" id="KW-1185">Reference proteome</keyword>
<gene>
    <name evidence="2" type="ORF">PT974_05330</name>
</gene>
<proteinExistence type="predicted"/>
<dbReference type="SUPFAM" id="SSF50370">
    <property type="entry name" value="Ricin B-like lectins"/>
    <property type="match status" value="1"/>
</dbReference>
<name>A0ABR0SIU0_9HYPO</name>
<sequence length="146" mass="15963">MAALQEGTYIITSALSGNPVLDLEGGNNPIANIISFHNHGGKNQQWKVIRLRKDEYALQSVYGGTYITAPDDGSVAQVDTSKYEPITNKSTRWKIVAAKGGYAIQSILFPGKAIDIEGSNTKDLTRVLLYPYNGTTNQTWNFKPVA</sequence>
<feature type="domain" description="Ricin B lectin" evidence="1">
    <location>
        <begin position="7"/>
        <end position="143"/>
    </location>
</feature>
<dbReference type="InterPro" id="IPR035992">
    <property type="entry name" value="Ricin_B-like_lectins"/>
</dbReference>
<reference evidence="2 3" key="1">
    <citation type="submission" date="2024-01" db="EMBL/GenBank/DDBJ databases">
        <title>Complete genome of Cladobotryum mycophilum ATHUM6906.</title>
        <authorList>
            <person name="Christinaki A.C."/>
            <person name="Myridakis A.I."/>
            <person name="Kouvelis V.N."/>
        </authorList>
    </citation>
    <scope>NUCLEOTIDE SEQUENCE [LARGE SCALE GENOMIC DNA]</scope>
    <source>
        <strain evidence="2 3">ATHUM6906</strain>
    </source>
</reference>
<organism evidence="2 3">
    <name type="scientific">Cladobotryum mycophilum</name>
    <dbReference type="NCBI Taxonomy" id="491253"/>
    <lineage>
        <taxon>Eukaryota</taxon>
        <taxon>Fungi</taxon>
        <taxon>Dikarya</taxon>
        <taxon>Ascomycota</taxon>
        <taxon>Pezizomycotina</taxon>
        <taxon>Sordariomycetes</taxon>
        <taxon>Hypocreomycetidae</taxon>
        <taxon>Hypocreales</taxon>
        <taxon>Hypocreaceae</taxon>
        <taxon>Cladobotryum</taxon>
    </lineage>
</organism>
<dbReference type="EMBL" id="JAVFKD010000012">
    <property type="protein sequence ID" value="KAK5991939.1"/>
    <property type="molecule type" value="Genomic_DNA"/>
</dbReference>
<dbReference type="SMART" id="SM00458">
    <property type="entry name" value="RICIN"/>
    <property type="match status" value="1"/>
</dbReference>
<dbReference type="Proteomes" id="UP001338125">
    <property type="component" value="Unassembled WGS sequence"/>
</dbReference>
<dbReference type="Gene3D" id="2.80.10.50">
    <property type="match status" value="1"/>
</dbReference>
<evidence type="ECO:0000313" key="2">
    <source>
        <dbReference type="EMBL" id="KAK5991939.1"/>
    </source>
</evidence>
<dbReference type="Pfam" id="PF14200">
    <property type="entry name" value="RicinB_lectin_2"/>
    <property type="match status" value="1"/>
</dbReference>
<dbReference type="PROSITE" id="PS50231">
    <property type="entry name" value="RICIN_B_LECTIN"/>
    <property type="match status" value="1"/>
</dbReference>